<evidence type="ECO:0000313" key="5">
    <source>
        <dbReference type="Proteomes" id="UP001186944"/>
    </source>
</evidence>
<dbReference type="AlphaFoldDB" id="A0AA88Y9T4"/>
<feature type="transmembrane region" description="Helical" evidence="3">
    <location>
        <begin position="35"/>
        <end position="52"/>
    </location>
</feature>
<keyword evidence="1" id="KW-0175">Coiled coil</keyword>
<reference evidence="4" key="1">
    <citation type="submission" date="2019-08" db="EMBL/GenBank/DDBJ databases">
        <title>The improved chromosome-level genome for the pearl oyster Pinctada fucata martensii using PacBio sequencing and Hi-C.</title>
        <authorList>
            <person name="Zheng Z."/>
        </authorList>
    </citation>
    <scope>NUCLEOTIDE SEQUENCE</scope>
    <source>
        <strain evidence="4">ZZ-2019</strain>
        <tissue evidence="4">Adductor muscle</tissue>
    </source>
</reference>
<evidence type="ECO:0000256" key="1">
    <source>
        <dbReference type="SAM" id="Coils"/>
    </source>
</evidence>
<feature type="region of interest" description="Disordered" evidence="2">
    <location>
        <begin position="201"/>
        <end position="244"/>
    </location>
</feature>
<name>A0AA88Y9T4_PINIB</name>
<dbReference type="InterPro" id="IPR012444">
    <property type="entry name" value="DUF1647"/>
</dbReference>
<organism evidence="4 5">
    <name type="scientific">Pinctada imbricata</name>
    <name type="common">Atlantic pearl-oyster</name>
    <name type="synonym">Pinctada martensii</name>
    <dbReference type="NCBI Taxonomy" id="66713"/>
    <lineage>
        <taxon>Eukaryota</taxon>
        <taxon>Metazoa</taxon>
        <taxon>Spiralia</taxon>
        <taxon>Lophotrochozoa</taxon>
        <taxon>Mollusca</taxon>
        <taxon>Bivalvia</taxon>
        <taxon>Autobranchia</taxon>
        <taxon>Pteriomorphia</taxon>
        <taxon>Pterioida</taxon>
        <taxon>Pterioidea</taxon>
        <taxon>Pteriidae</taxon>
        <taxon>Pinctada</taxon>
    </lineage>
</organism>
<comment type="caution">
    <text evidence="4">The sequence shown here is derived from an EMBL/GenBank/DDBJ whole genome shotgun (WGS) entry which is preliminary data.</text>
</comment>
<dbReference type="EMBL" id="VSWD01000008">
    <property type="protein sequence ID" value="KAK3095034.1"/>
    <property type="molecule type" value="Genomic_DNA"/>
</dbReference>
<gene>
    <name evidence="4" type="ORF">FSP39_009421</name>
</gene>
<feature type="coiled-coil region" evidence="1">
    <location>
        <begin position="88"/>
        <end position="153"/>
    </location>
</feature>
<evidence type="ECO:0000256" key="3">
    <source>
        <dbReference type="SAM" id="Phobius"/>
    </source>
</evidence>
<keyword evidence="3" id="KW-0472">Membrane</keyword>
<feature type="compositionally biased region" description="Acidic residues" evidence="2">
    <location>
        <begin position="207"/>
        <end position="217"/>
    </location>
</feature>
<evidence type="ECO:0000313" key="4">
    <source>
        <dbReference type="EMBL" id="KAK3095034.1"/>
    </source>
</evidence>
<keyword evidence="3" id="KW-0812">Transmembrane</keyword>
<dbReference type="Proteomes" id="UP001186944">
    <property type="component" value="Unassembled WGS sequence"/>
</dbReference>
<dbReference type="PANTHER" id="PTHR31389:SF4">
    <property type="entry name" value="LD39211P"/>
    <property type="match status" value="1"/>
</dbReference>
<evidence type="ECO:0000256" key="2">
    <source>
        <dbReference type="SAM" id="MobiDB-lite"/>
    </source>
</evidence>
<sequence length="536" mass="62446">MMRRKGRDVAESLELGSAVHFTQHVPVRKFTSLKIFKYLILIALGVLIHSMYKRIMQVHSGTPDVEDVGKRLKDIEDKLNSNQNVERVNDQKEKIKDLTDEIFDEANKKQIEKEKLEAIKEQVKSELKEEQKREELTKNDELLKAINQKLKDKDHSLDDDIKEQAVEAKFDPTDEAEKKELQDEMAIENDIAQILDTVNEEHKDEPTDSEEQEEVDEAQIPSESEEAKNVIVKPPEPGSNHAFLNEPRVVNNKPVKKTFLDKSFKLGERFNPEKLPYKGHHSHELPALVTAASRKTMNQVFQLIESIQKFFSDGRLYVFDLDLNEHERKKISSACNVRLRAFWKNLFPDFVQNLTLNHWRPLVIQTALAEFGDIIWINPDVRVTSSKLKQVMHETEESGVMLIGQSVAHTTYAVTHPKMYKFIRTNKNKLYQAPHIQMMGLIIHSTQTVHKNFMKILTACAIEKDCMSPKGSKWDCDFDFTGKLYAYCHRYDESAINIILRNMFDFDDSKFYRGNSFFQPYDDQMRPHLKYCREQN</sequence>
<dbReference type="Pfam" id="PF07801">
    <property type="entry name" value="DUF1647"/>
    <property type="match status" value="1"/>
</dbReference>
<proteinExistence type="predicted"/>
<accession>A0AA88Y9T4</accession>
<keyword evidence="5" id="KW-1185">Reference proteome</keyword>
<keyword evidence="3" id="KW-1133">Transmembrane helix</keyword>
<dbReference type="PANTHER" id="PTHR31389">
    <property type="entry name" value="LD39211P"/>
    <property type="match status" value="1"/>
</dbReference>
<protein>
    <submittedName>
        <fullName evidence="4">Uncharacterized protein</fullName>
    </submittedName>
</protein>